<feature type="region of interest" description="Disordered" evidence="1">
    <location>
        <begin position="180"/>
        <end position="206"/>
    </location>
</feature>
<organism evidence="3 4">
    <name type="scientific">Didymodactylos carnosus</name>
    <dbReference type="NCBI Taxonomy" id="1234261"/>
    <lineage>
        <taxon>Eukaryota</taxon>
        <taxon>Metazoa</taxon>
        <taxon>Spiralia</taxon>
        <taxon>Gnathifera</taxon>
        <taxon>Rotifera</taxon>
        <taxon>Eurotatoria</taxon>
        <taxon>Bdelloidea</taxon>
        <taxon>Philodinida</taxon>
        <taxon>Philodinidae</taxon>
        <taxon>Didymodactylos</taxon>
    </lineage>
</organism>
<comment type="caution">
    <text evidence="3">The sequence shown here is derived from an EMBL/GenBank/DDBJ whole genome shotgun (WGS) entry which is preliminary data.</text>
</comment>
<dbReference type="EMBL" id="CAJOBA010007980">
    <property type="protein sequence ID" value="CAF3817103.1"/>
    <property type="molecule type" value="Genomic_DNA"/>
</dbReference>
<reference evidence="3" key="1">
    <citation type="submission" date="2021-02" db="EMBL/GenBank/DDBJ databases">
        <authorList>
            <person name="Nowell W R."/>
        </authorList>
    </citation>
    <scope>NUCLEOTIDE SEQUENCE</scope>
</reference>
<name>A0A8S2JLV0_9BILA</name>
<dbReference type="Proteomes" id="UP000677228">
    <property type="component" value="Unassembled WGS sequence"/>
</dbReference>
<dbReference type="Proteomes" id="UP000682733">
    <property type="component" value="Unassembled WGS sequence"/>
</dbReference>
<protein>
    <submittedName>
        <fullName evidence="3">Uncharacterized protein</fullName>
    </submittedName>
</protein>
<feature type="compositionally biased region" description="Acidic residues" evidence="1">
    <location>
        <begin position="186"/>
        <end position="197"/>
    </location>
</feature>
<proteinExistence type="predicted"/>
<dbReference type="EMBL" id="CAJNOK010007967">
    <property type="protein sequence ID" value="CAF1050258.1"/>
    <property type="molecule type" value="Genomic_DNA"/>
</dbReference>
<evidence type="ECO:0000313" key="2">
    <source>
        <dbReference type="EMBL" id="CAF1050258.1"/>
    </source>
</evidence>
<evidence type="ECO:0000313" key="4">
    <source>
        <dbReference type="Proteomes" id="UP000682733"/>
    </source>
</evidence>
<sequence length="206" mass="23551">MDRHAEGTITSITGIQQAIADSYGEQIDYWSIYYLLHDKMKLLYGLLEDSPRFTHDPNRLKHIIQFLFKYAYALNLEKNNEAIICYMDESYVSIGHQVQPIELVWAYVKGYIAKQFSSSRTLQQLIEQTKKGFNGDGVGHEGVSADMVRKMISHTHKYCNMLIDDLLLKGTIDDIKNADGYKQADEKEEDDDEDDDINTGAVNGNE</sequence>
<evidence type="ECO:0000256" key="1">
    <source>
        <dbReference type="SAM" id="MobiDB-lite"/>
    </source>
</evidence>
<dbReference type="AlphaFoldDB" id="A0A8S2JLV0"/>
<accession>A0A8S2JLV0</accession>
<gene>
    <name evidence="2" type="ORF">OVA965_LOCUS16903</name>
    <name evidence="3" type="ORF">TMI583_LOCUS16914</name>
</gene>
<evidence type="ECO:0000313" key="3">
    <source>
        <dbReference type="EMBL" id="CAF3817103.1"/>
    </source>
</evidence>